<comment type="similarity">
    <text evidence="2">Belongs to the BexD/CtrA/VexA family.</text>
</comment>
<keyword evidence="6" id="KW-0812">Transmembrane</keyword>
<feature type="domain" description="Soluble ligand binding" evidence="17">
    <location>
        <begin position="172"/>
        <end position="219"/>
    </location>
</feature>
<sequence>MIITKKTVGPLAISLSLALSSCTGLPSSGPSADAIKSGSTERTSPYVLIPVTATTLSLMTQIDPERLSTTFGSGQKQSVSLIGVGDIVMVSIWEASDNGLFSAGTGAKSGGTQIPEQPVGEDGMISVPYAGQVRAAGRTPQQVKTDIEKALTRMAVEPQVLVHVVKNVSNTVTVTGEVAQSGLISLSPRATRILDVIALAGGPRSESQALAVQITRGTRSQTVPLERLISDPRENIYVQPNDIVALIRQPRSFTVFGAATANSSIQFDEPELYLNQALAKVGGLSDERADAKGVFIYRTEPASVVARMAPGRTYPGAGNLVNVIYQIDLKDPNGFFLMKSFRVQNRDLVYIANSSLAEIRKFSTLVSMTAAPVAQAATIGNTVTTFAGK</sequence>
<feature type="signal peptide" evidence="15">
    <location>
        <begin position="1"/>
        <end position="21"/>
    </location>
</feature>
<dbReference type="GO" id="GO:0046930">
    <property type="term" value="C:pore complex"/>
    <property type="evidence" value="ECO:0007669"/>
    <property type="project" value="UniProtKB-KW"/>
</dbReference>
<dbReference type="Pfam" id="PF10531">
    <property type="entry name" value="SLBB"/>
    <property type="match status" value="1"/>
</dbReference>
<dbReference type="RefSeq" id="WP_075628555.1">
    <property type="nucleotide sequence ID" value="NZ_FOAM01000004.1"/>
</dbReference>
<keyword evidence="5" id="KW-0762">Sugar transport</keyword>
<comment type="caution">
    <text evidence="19">The sequence shown here is derived from an EMBL/GenBank/DDBJ whole genome shotgun (WGS) entry which is preliminary data.</text>
</comment>
<evidence type="ECO:0000259" key="16">
    <source>
        <dbReference type="Pfam" id="PF02563"/>
    </source>
</evidence>
<dbReference type="OrthoDB" id="7198507at2"/>
<evidence type="ECO:0000256" key="8">
    <source>
        <dbReference type="ARBA" id="ARBA00023047"/>
    </source>
</evidence>
<keyword evidence="14" id="KW-0449">Lipoprotein</keyword>
<dbReference type="PROSITE" id="PS51257">
    <property type="entry name" value="PROKAR_LIPOPROTEIN"/>
    <property type="match status" value="1"/>
</dbReference>
<dbReference type="PANTHER" id="PTHR33619:SF3">
    <property type="entry name" value="POLYSACCHARIDE EXPORT PROTEIN GFCE-RELATED"/>
    <property type="match status" value="1"/>
</dbReference>
<dbReference type="GO" id="GO:0009279">
    <property type="term" value="C:cell outer membrane"/>
    <property type="evidence" value="ECO:0007669"/>
    <property type="project" value="UniProtKB-SubCell"/>
</dbReference>
<keyword evidence="4" id="KW-1134">Transmembrane beta strand</keyword>
<evidence type="ECO:0000256" key="12">
    <source>
        <dbReference type="ARBA" id="ARBA00023139"/>
    </source>
</evidence>
<comment type="subcellular location">
    <subcellularLocation>
        <location evidence="1">Cell outer membrane</location>
        <topology evidence="1">Multi-pass membrane protein</topology>
    </subcellularLocation>
</comment>
<dbReference type="GO" id="GO:0015288">
    <property type="term" value="F:porin activity"/>
    <property type="evidence" value="ECO:0007669"/>
    <property type="project" value="UniProtKB-KW"/>
</dbReference>
<evidence type="ECO:0000313" key="19">
    <source>
        <dbReference type="EMBL" id="OLP59212.1"/>
    </source>
</evidence>
<evidence type="ECO:0000256" key="6">
    <source>
        <dbReference type="ARBA" id="ARBA00022692"/>
    </source>
</evidence>
<keyword evidence="8" id="KW-0625">Polysaccharide transport</keyword>
<evidence type="ECO:0000256" key="14">
    <source>
        <dbReference type="ARBA" id="ARBA00023288"/>
    </source>
</evidence>
<dbReference type="Gene3D" id="3.30.1950.10">
    <property type="entry name" value="wza like domain"/>
    <property type="match status" value="1"/>
</dbReference>
<organism evidence="19 20">
    <name type="scientific">Xaviernesmea oryzae</name>
    <dbReference type="NCBI Taxonomy" id="464029"/>
    <lineage>
        <taxon>Bacteria</taxon>
        <taxon>Pseudomonadati</taxon>
        <taxon>Pseudomonadota</taxon>
        <taxon>Alphaproteobacteria</taxon>
        <taxon>Hyphomicrobiales</taxon>
        <taxon>Rhizobiaceae</taxon>
        <taxon>Rhizobium/Agrobacterium group</taxon>
        <taxon>Xaviernesmea</taxon>
    </lineage>
</organism>
<keyword evidence="7 15" id="KW-0732">Signal</keyword>
<dbReference type="PANTHER" id="PTHR33619">
    <property type="entry name" value="POLYSACCHARIDE EXPORT PROTEIN GFCE-RELATED"/>
    <property type="match status" value="1"/>
</dbReference>
<dbReference type="InterPro" id="IPR003715">
    <property type="entry name" value="Poly_export_N"/>
</dbReference>
<keyword evidence="13" id="KW-0998">Cell outer membrane</keyword>
<keyword evidence="20" id="KW-1185">Reference proteome</keyword>
<dbReference type="Gene3D" id="3.10.560.10">
    <property type="entry name" value="Outer membrane lipoprotein wza domain like"/>
    <property type="match status" value="2"/>
</dbReference>
<dbReference type="InterPro" id="IPR054765">
    <property type="entry name" value="SLBB_dom"/>
</dbReference>
<evidence type="ECO:0000313" key="20">
    <source>
        <dbReference type="Proteomes" id="UP000186364"/>
    </source>
</evidence>
<dbReference type="GO" id="GO:0015159">
    <property type="term" value="F:polysaccharide transmembrane transporter activity"/>
    <property type="evidence" value="ECO:0007669"/>
    <property type="project" value="InterPro"/>
</dbReference>
<dbReference type="Pfam" id="PF22461">
    <property type="entry name" value="SLBB_2"/>
    <property type="match status" value="1"/>
</dbReference>
<evidence type="ECO:0000259" key="18">
    <source>
        <dbReference type="Pfam" id="PF22461"/>
    </source>
</evidence>
<evidence type="ECO:0000256" key="13">
    <source>
        <dbReference type="ARBA" id="ARBA00023237"/>
    </source>
</evidence>
<evidence type="ECO:0000259" key="17">
    <source>
        <dbReference type="Pfam" id="PF10531"/>
    </source>
</evidence>
<evidence type="ECO:0008006" key="21">
    <source>
        <dbReference type="Google" id="ProtNLM"/>
    </source>
</evidence>
<keyword evidence="11" id="KW-0472">Membrane</keyword>
<feature type="domain" description="SLBB" evidence="18">
    <location>
        <begin position="253"/>
        <end position="351"/>
    </location>
</feature>
<proteinExistence type="inferred from homology"/>
<dbReference type="InterPro" id="IPR019554">
    <property type="entry name" value="Soluble_ligand-bd"/>
</dbReference>
<feature type="domain" description="Polysaccharide export protein N-terminal" evidence="16">
    <location>
        <begin position="77"/>
        <end position="164"/>
    </location>
</feature>
<evidence type="ECO:0000256" key="9">
    <source>
        <dbReference type="ARBA" id="ARBA00023065"/>
    </source>
</evidence>
<evidence type="ECO:0000256" key="1">
    <source>
        <dbReference type="ARBA" id="ARBA00004571"/>
    </source>
</evidence>
<keyword evidence="10" id="KW-0626">Porin</keyword>
<evidence type="ECO:0000256" key="3">
    <source>
        <dbReference type="ARBA" id="ARBA00022448"/>
    </source>
</evidence>
<evidence type="ECO:0000256" key="7">
    <source>
        <dbReference type="ARBA" id="ARBA00022729"/>
    </source>
</evidence>
<evidence type="ECO:0000256" key="2">
    <source>
        <dbReference type="ARBA" id="ARBA00009450"/>
    </source>
</evidence>
<dbReference type="GO" id="GO:0006811">
    <property type="term" value="P:monoatomic ion transport"/>
    <property type="evidence" value="ECO:0007669"/>
    <property type="project" value="UniProtKB-KW"/>
</dbReference>
<keyword evidence="12" id="KW-0564">Palmitate</keyword>
<evidence type="ECO:0000256" key="4">
    <source>
        <dbReference type="ARBA" id="ARBA00022452"/>
    </source>
</evidence>
<accession>A0A1Q9AUU1</accession>
<evidence type="ECO:0000256" key="11">
    <source>
        <dbReference type="ARBA" id="ARBA00023136"/>
    </source>
</evidence>
<dbReference type="EMBL" id="MKIP01000053">
    <property type="protein sequence ID" value="OLP59212.1"/>
    <property type="molecule type" value="Genomic_DNA"/>
</dbReference>
<evidence type="ECO:0000256" key="10">
    <source>
        <dbReference type="ARBA" id="ARBA00023114"/>
    </source>
</evidence>
<dbReference type="Proteomes" id="UP000186364">
    <property type="component" value="Unassembled WGS sequence"/>
</dbReference>
<dbReference type="Pfam" id="PF02563">
    <property type="entry name" value="Poly_export"/>
    <property type="match status" value="1"/>
</dbReference>
<keyword evidence="3" id="KW-0813">Transport</keyword>
<protein>
    <recommendedName>
        <fullName evidence="21">Capsule polysaccharide export protein</fullName>
    </recommendedName>
</protein>
<keyword evidence="9" id="KW-0406">Ion transport</keyword>
<dbReference type="InterPro" id="IPR049712">
    <property type="entry name" value="Poly_export"/>
</dbReference>
<reference evidence="19 20" key="1">
    <citation type="submission" date="2016-09" db="EMBL/GenBank/DDBJ databases">
        <title>Rhizobium sp. nov., a novel species isolated from the rice rhizosphere.</title>
        <authorList>
            <person name="Zhao J."/>
            <person name="Zhang X."/>
        </authorList>
    </citation>
    <scope>NUCLEOTIDE SEQUENCE [LARGE SCALE GENOMIC DNA]</scope>
    <source>
        <strain evidence="19 20">1.7048</strain>
    </source>
</reference>
<dbReference type="AlphaFoldDB" id="A0A1Q9AUU1"/>
<evidence type="ECO:0000256" key="5">
    <source>
        <dbReference type="ARBA" id="ARBA00022597"/>
    </source>
</evidence>
<feature type="chain" id="PRO_5010214341" description="Capsule polysaccharide export protein" evidence="15">
    <location>
        <begin position="22"/>
        <end position="389"/>
    </location>
</feature>
<evidence type="ECO:0000256" key="15">
    <source>
        <dbReference type="SAM" id="SignalP"/>
    </source>
</evidence>
<gene>
    <name evidence="19" type="ORF">BJF93_04760</name>
</gene>
<name>A0A1Q9AUU1_9HYPH</name>